<feature type="compositionally biased region" description="Polar residues" evidence="1">
    <location>
        <begin position="437"/>
        <end position="448"/>
    </location>
</feature>
<protein>
    <submittedName>
        <fullName evidence="2">Uncharacterized protein</fullName>
    </submittedName>
</protein>
<feature type="region of interest" description="Disordered" evidence="1">
    <location>
        <begin position="532"/>
        <end position="598"/>
    </location>
</feature>
<feature type="compositionally biased region" description="Polar residues" evidence="1">
    <location>
        <begin position="549"/>
        <end position="574"/>
    </location>
</feature>
<gene>
    <name evidence="2" type="ORF">RRG08_028107</name>
</gene>
<feature type="region of interest" description="Disordered" evidence="1">
    <location>
        <begin position="464"/>
        <end position="517"/>
    </location>
</feature>
<comment type="caution">
    <text evidence="2">The sequence shown here is derived from an EMBL/GenBank/DDBJ whole genome shotgun (WGS) entry which is preliminary data.</text>
</comment>
<feature type="compositionally biased region" description="Polar residues" evidence="1">
    <location>
        <begin position="419"/>
        <end position="428"/>
    </location>
</feature>
<feature type="compositionally biased region" description="Polar residues" evidence="1">
    <location>
        <begin position="296"/>
        <end position="310"/>
    </location>
</feature>
<proteinExistence type="predicted"/>
<feature type="compositionally biased region" description="Polar residues" evidence="1">
    <location>
        <begin position="386"/>
        <end position="412"/>
    </location>
</feature>
<accession>A0AAE1DRX9</accession>
<dbReference type="AlphaFoldDB" id="A0AAE1DRX9"/>
<evidence type="ECO:0000256" key="1">
    <source>
        <dbReference type="SAM" id="MobiDB-lite"/>
    </source>
</evidence>
<sequence length="624" mass="67360">MFESLSSKGPKLVYSHSRQGVPQRKVSEKTSPTPVSSGPASSVLPESHVIPRPSVTVAAQTRKPSSEEHSQKTSRGQGEPSANGDSPGTTVQSQTSASAANGMILTDQQLQANDYYQYPELDQAGVYENYNQASVGVNGLSYRFDSEPPTTTNNMTSSNGISINIERVNNLDDTKHTDSGRNEKNSSPSPITSDSFNNSNGYHGGYRVYRGKVYEITREIPIILADGNVATRLSSSPATVTNVSSSTSKPAHISTATASIIKTTPATNGSVSSNHPPRTDLSLQVPRALPAPKLNGKTSNGILPFSSQASPDYDSPTAYDQLSPHQQQQSLFREHRRPIDDSRFTDGPELLTYIGGAQISRRPNTVSSKKGFRELSPQNWMVRGRTGSSSSPVQGSTASRRLSPQRSASMTRSLPFRNTGGQIWTVISKTPPHSPRQRNASTTGQQVVTRASYRLDPNISAKLQNASPASNQPPKSILKTSSSPSSTAAAISSGKTEQYDNHPLPSDHSGSTSSSYLLPRPRASLAYRDFDFSGLPHQHPQVKNHKRNVQQSNSLPSHHQKSKPQATHINTSRRPATAGAALQKNGEVESKGIQPQKKSVTFDSHVRLHVDNNVSTIRSLSIDS</sequence>
<feature type="compositionally biased region" description="Polar residues" evidence="1">
    <location>
        <begin position="318"/>
        <end position="331"/>
    </location>
</feature>
<feature type="compositionally biased region" description="Basic and acidic residues" evidence="1">
    <location>
        <begin position="172"/>
        <end position="184"/>
    </location>
</feature>
<reference evidence="2" key="1">
    <citation type="journal article" date="2023" name="G3 (Bethesda)">
        <title>A reference genome for the long-term kleptoplast-retaining sea slug Elysia crispata morphotype clarki.</title>
        <authorList>
            <person name="Eastman K.E."/>
            <person name="Pendleton A.L."/>
            <person name="Shaikh M.A."/>
            <person name="Suttiyut T."/>
            <person name="Ogas R."/>
            <person name="Tomko P."/>
            <person name="Gavelis G."/>
            <person name="Widhalm J.R."/>
            <person name="Wisecaver J.H."/>
        </authorList>
    </citation>
    <scope>NUCLEOTIDE SEQUENCE</scope>
    <source>
        <strain evidence="2">ECLA1</strain>
    </source>
</reference>
<evidence type="ECO:0000313" key="2">
    <source>
        <dbReference type="EMBL" id="KAK3780659.1"/>
    </source>
</evidence>
<feature type="compositionally biased region" description="Low complexity" evidence="1">
    <location>
        <begin position="473"/>
        <end position="493"/>
    </location>
</feature>
<feature type="compositionally biased region" description="Polar residues" evidence="1">
    <location>
        <begin position="83"/>
        <end position="96"/>
    </location>
</feature>
<feature type="region of interest" description="Disordered" evidence="1">
    <location>
        <begin position="362"/>
        <end position="448"/>
    </location>
</feature>
<keyword evidence="3" id="KW-1185">Reference proteome</keyword>
<organism evidence="2 3">
    <name type="scientific">Elysia crispata</name>
    <name type="common">lettuce slug</name>
    <dbReference type="NCBI Taxonomy" id="231223"/>
    <lineage>
        <taxon>Eukaryota</taxon>
        <taxon>Metazoa</taxon>
        <taxon>Spiralia</taxon>
        <taxon>Lophotrochozoa</taxon>
        <taxon>Mollusca</taxon>
        <taxon>Gastropoda</taxon>
        <taxon>Heterobranchia</taxon>
        <taxon>Euthyneura</taxon>
        <taxon>Panpulmonata</taxon>
        <taxon>Sacoglossa</taxon>
        <taxon>Placobranchoidea</taxon>
        <taxon>Plakobranchidae</taxon>
        <taxon>Elysia</taxon>
    </lineage>
</organism>
<feature type="region of interest" description="Disordered" evidence="1">
    <location>
        <begin position="290"/>
        <end position="347"/>
    </location>
</feature>
<feature type="region of interest" description="Disordered" evidence="1">
    <location>
        <begin position="172"/>
        <end position="202"/>
    </location>
</feature>
<feature type="compositionally biased region" description="Polar residues" evidence="1">
    <location>
        <begin position="29"/>
        <end position="40"/>
    </location>
</feature>
<dbReference type="EMBL" id="JAWDGP010002696">
    <property type="protein sequence ID" value="KAK3780659.1"/>
    <property type="molecule type" value="Genomic_DNA"/>
</dbReference>
<dbReference type="Proteomes" id="UP001283361">
    <property type="component" value="Unassembled WGS sequence"/>
</dbReference>
<evidence type="ECO:0000313" key="3">
    <source>
        <dbReference type="Proteomes" id="UP001283361"/>
    </source>
</evidence>
<name>A0AAE1DRX9_9GAST</name>
<feature type="compositionally biased region" description="Basic and acidic residues" evidence="1">
    <location>
        <begin position="337"/>
        <end position="346"/>
    </location>
</feature>
<feature type="compositionally biased region" description="Polar residues" evidence="1">
    <location>
        <begin position="185"/>
        <end position="201"/>
    </location>
</feature>
<feature type="region of interest" description="Disordered" evidence="1">
    <location>
        <begin position="1"/>
        <end position="96"/>
    </location>
</feature>